<evidence type="ECO:0000259" key="1">
    <source>
        <dbReference type="PROSITE" id="PS50835"/>
    </source>
</evidence>
<evidence type="ECO:0000313" key="3">
    <source>
        <dbReference type="Proteomes" id="UP000694389"/>
    </source>
</evidence>
<sequence length="112" mass="12388">MSLVNPLILPSFYCMKTADQLNCSCETVGKPSPTLQWYLDGLPVNHSDKFAISNELLNETRLKIIITVNQPQERDLSTLLCRSSNSLGSASQPFYVLQTSAESQGLSYSTID</sequence>
<dbReference type="InterPro" id="IPR013098">
    <property type="entry name" value="Ig_I-set"/>
</dbReference>
<dbReference type="SUPFAM" id="SSF48726">
    <property type="entry name" value="Immunoglobulin"/>
    <property type="match status" value="1"/>
</dbReference>
<dbReference type="GeneTree" id="ENSGT00990000204040"/>
<keyword evidence="3" id="KW-1185">Reference proteome</keyword>
<proteinExistence type="predicted"/>
<organism evidence="2 3">
    <name type="scientific">Dicentrarchus labrax</name>
    <name type="common">European seabass</name>
    <name type="synonym">Morone labrax</name>
    <dbReference type="NCBI Taxonomy" id="13489"/>
    <lineage>
        <taxon>Eukaryota</taxon>
        <taxon>Metazoa</taxon>
        <taxon>Chordata</taxon>
        <taxon>Craniata</taxon>
        <taxon>Vertebrata</taxon>
        <taxon>Euteleostomi</taxon>
        <taxon>Actinopterygii</taxon>
        <taxon>Neopterygii</taxon>
        <taxon>Teleostei</taxon>
        <taxon>Neoteleostei</taxon>
        <taxon>Acanthomorphata</taxon>
        <taxon>Eupercaria</taxon>
        <taxon>Moronidae</taxon>
        <taxon>Dicentrarchus</taxon>
    </lineage>
</organism>
<dbReference type="Ensembl" id="ENSDLAT00005077260.1">
    <property type="protein sequence ID" value="ENSDLAP00005066129.1"/>
    <property type="gene ID" value="ENSDLAG00005026582.1"/>
</dbReference>
<feature type="domain" description="Ig-like" evidence="1">
    <location>
        <begin position="6"/>
        <end position="97"/>
    </location>
</feature>
<reference evidence="2" key="2">
    <citation type="submission" date="2025-09" db="UniProtKB">
        <authorList>
            <consortium name="Ensembl"/>
        </authorList>
    </citation>
    <scope>IDENTIFICATION</scope>
</reference>
<evidence type="ECO:0000313" key="2">
    <source>
        <dbReference type="Ensembl" id="ENSDLAP00005066129.1"/>
    </source>
</evidence>
<protein>
    <recommendedName>
        <fullName evidence="1">Ig-like domain-containing protein</fullName>
    </recommendedName>
</protein>
<reference evidence="2" key="1">
    <citation type="submission" date="2025-08" db="UniProtKB">
        <authorList>
            <consortium name="Ensembl"/>
        </authorList>
    </citation>
    <scope>IDENTIFICATION</scope>
</reference>
<dbReference type="InterPro" id="IPR036179">
    <property type="entry name" value="Ig-like_dom_sf"/>
</dbReference>
<dbReference type="InterPro" id="IPR013783">
    <property type="entry name" value="Ig-like_fold"/>
</dbReference>
<dbReference type="AlphaFoldDB" id="A0A8P4KC89"/>
<dbReference type="Proteomes" id="UP000694389">
    <property type="component" value="Unassembled WGS sequence"/>
</dbReference>
<name>A0A8P4KC89_DICLA</name>
<dbReference type="InterPro" id="IPR007110">
    <property type="entry name" value="Ig-like_dom"/>
</dbReference>
<dbReference type="Gene3D" id="2.60.40.10">
    <property type="entry name" value="Immunoglobulins"/>
    <property type="match status" value="1"/>
</dbReference>
<accession>A0A8P4KC89</accession>
<dbReference type="PROSITE" id="PS50835">
    <property type="entry name" value="IG_LIKE"/>
    <property type="match status" value="1"/>
</dbReference>
<dbReference type="Pfam" id="PF07679">
    <property type="entry name" value="I-set"/>
    <property type="match status" value="1"/>
</dbReference>